<name>A0AA85JRW7_TRIRE</name>
<keyword evidence="1" id="KW-1133">Transmembrane helix</keyword>
<proteinExistence type="predicted"/>
<reference evidence="2" key="1">
    <citation type="submission" date="2022-06" db="EMBL/GenBank/DDBJ databases">
        <authorList>
            <person name="Berger JAMES D."/>
            <person name="Berger JAMES D."/>
        </authorList>
    </citation>
    <scope>NUCLEOTIDE SEQUENCE [LARGE SCALE GENOMIC DNA]</scope>
</reference>
<accession>A0AA85JRW7</accession>
<protein>
    <submittedName>
        <fullName evidence="3">Uncharacterized protein</fullName>
    </submittedName>
</protein>
<dbReference type="WBParaSite" id="TREG1_47490.1">
    <property type="protein sequence ID" value="TREG1_47490.1"/>
    <property type="gene ID" value="TREG1_47490"/>
</dbReference>
<feature type="transmembrane region" description="Helical" evidence="1">
    <location>
        <begin position="6"/>
        <end position="25"/>
    </location>
</feature>
<evidence type="ECO:0000313" key="3">
    <source>
        <dbReference type="WBParaSite" id="TREG1_47490.1"/>
    </source>
</evidence>
<keyword evidence="1" id="KW-0472">Membrane</keyword>
<dbReference type="AlphaFoldDB" id="A0AA85JRW7"/>
<keyword evidence="1" id="KW-0812">Transmembrane</keyword>
<reference evidence="3" key="2">
    <citation type="submission" date="2023-11" db="UniProtKB">
        <authorList>
            <consortium name="WormBaseParasite"/>
        </authorList>
    </citation>
    <scope>IDENTIFICATION</scope>
</reference>
<evidence type="ECO:0000256" key="1">
    <source>
        <dbReference type="SAM" id="Phobius"/>
    </source>
</evidence>
<evidence type="ECO:0000313" key="2">
    <source>
        <dbReference type="Proteomes" id="UP000050795"/>
    </source>
</evidence>
<organism evidence="2 3">
    <name type="scientific">Trichobilharzia regenti</name>
    <name type="common">Nasal bird schistosome</name>
    <dbReference type="NCBI Taxonomy" id="157069"/>
    <lineage>
        <taxon>Eukaryota</taxon>
        <taxon>Metazoa</taxon>
        <taxon>Spiralia</taxon>
        <taxon>Lophotrochozoa</taxon>
        <taxon>Platyhelminthes</taxon>
        <taxon>Trematoda</taxon>
        <taxon>Digenea</taxon>
        <taxon>Strigeidida</taxon>
        <taxon>Schistosomatoidea</taxon>
        <taxon>Schistosomatidae</taxon>
        <taxon>Trichobilharzia</taxon>
    </lineage>
</organism>
<keyword evidence="2" id="KW-1185">Reference proteome</keyword>
<dbReference type="Proteomes" id="UP000050795">
    <property type="component" value="Unassembled WGS sequence"/>
</dbReference>
<sequence>MSPRFVVNYYLILYSVILLLVHSNLSTGEYEKNNYEQIETGSTTSVEKETVKAPLSFLPVCKPQQIHTFSQRQIRCACGVQCRYLCQTKATTSTEKKTGEEEQGKTCKRVCRQKPCYRPLSHTVYHYRLMDGLCQMWNVCAYRAKCEGKTRRWVQYHLVSCQRSVAHKIFRPIWMKNM</sequence>